<feature type="region of interest" description="Disordered" evidence="1">
    <location>
        <begin position="1"/>
        <end position="28"/>
    </location>
</feature>
<accession>A0AAN7LNH0</accession>
<dbReference type="EMBL" id="JAXQNO010000015">
    <property type="protein sequence ID" value="KAK4782932.1"/>
    <property type="molecule type" value="Genomic_DNA"/>
</dbReference>
<organism evidence="2 3">
    <name type="scientific">Trapa natans</name>
    <name type="common">Water chestnut</name>
    <dbReference type="NCBI Taxonomy" id="22666"/>
    <lineage>
        <taxon>Eukaryota</taxon>
        <taxon>Viridiplantae</taxon>
        <taxon>Streptophyta</taxon>
        <taxon>Embryophyta</taxon>
        <taxon>Tracheophyta</taxon>
        <taxon>Spermatophyta</taxon>
        <taxon>Magnoliopsida</taxon>
        <taxon>eudicotyledons</taxon>
        <taxon>Gunneridae</taxon>
        <taxon>Pentapetalae</taxon>
        <taxon>rosids</taxon>
        <taxon>malvids</taxon>
        <taxon>Myrtales</taxon>
        <taxon>Lythraceae</taxon>
        <taxon>Trapa</taxon>
    </lineage>
</organism>
<dbReference type="Proteomes" id="UP001346149">
    <property type="component" value="Unassembled WGS sequence"/>
</dbReference>
<evidence type="ECO:0000256" key="1">
    <source>
        <dbReference type="SAM" id="MobiDB-lite"/>
    </source>
</evidence>
<protein>
    <submittedName>
        <fullName evidence="2">Uncharacterized protein</fullName>
    </submittedName>
</protein>
<sequence length="139" mass="15652">MSKKSPPTGYKPVAGFIPSHKRNSQREAKEAIERLPLHEKRAPQMSPIVPNAKVFDFPRSKDRQFDQETVKDHLIPFKGYAKEANCNIWCVKRILKHFYSSCTCSGLLGITRGADLMEACLATVVADIDLNLNKFVSFA</sequence>
<name>A0AAN7LNH0_TRANT</name>
<reference evidence="2 3" key="1">
    <citation type="journal article" date="2023" name="Hortic Res">
        <title>Pangenome of water caltrop reveals structural variations and asymmetric subgenome divergence after allopolyploidization.</title>
        <authorList>
            <person name="Zhang X."/>
            <person name="Chen Y."/>
            <person name="Wang L."/>
            <person name="Yuan Y."/>
            <person name="Fang M."/>
            <person name="Shi L."/>
            <person name="Lu R."/>
            <person name="Comes H.P."/>
            <person name="Ma Y."/>
            <person name="Chen Y."/>
            <person name="Huang G."/>
            <person name="Zhou Y."/>
            <person name="Zheng Z."/>
            <person name="Qiu Y."/>
        </authorList>
    </citation>
    <scope>NUCLEOTIDE SEQUENCE [LARGE SCALE GENOMIC DNA]</scope>
    <source>
        <strain evidence="2">F231</strain>
    </source>
</reference>
<evidence type="ECO:0000313" key="3">
    <source>
        <dbReference type="Proteomes" id="UP001346149"/>
    </source>
</evidence>
<evidence type="ECO:0000313" key="2">
    <source>
        <dbReference type="EMBL" id="KAK4782932.1"/>
    </source>
</evidence>
<comment type="caution">
    <text evidence="2">The sequence shown here is derived from an EMBL/GenBank/DDBJ whole genome shotgun (WGS) entry which is preliminary data.</text>
</comment>
<keyword evidence="3" id="KW-1185">Reference proteome</keyword>
<gene>
    <name evidence="2" type="ORF">SAY86_007306</name>
</gene>
<proteinExistence type="predicted"/>
<dbReference type="AlphaFoldDB" id="A0AAN7LNH0"/>